<dbReference type="EMBL" id="JAOTEN010000001">
    <property type="protein sequence ID" value="MCU7613104.1"/>
    <property type="molecule type" value="Genomic_DNA"/>
</dbReference>
<dbReference type="Proteomes" id="UP001208114">
    <property type="component" value="Unassembled WGS sequence"/>
</dbReference>
<comment type="caution">
    <text evidence="1">The sequence shown here is derived from an EMBL/GenBank/DDBJ whole genome shotgun (WGS) entry which is preliminary data.</text>
</comment>
<reference evidence="2" key="1">
    <citation type="submission" date="2023-07" db="EMBL/GenBank/DDBJ databases">
        <title>Chryseobacterium sp. GMJ5 Genome sequencing and assembly.</title>
        <authorList>
            <person name="Jung Y."/>
        </authorList>
    </citation>
    <scope>NUCLEOTIDE SEQUENCE [LARGE SCALE GENOMIC DNA]</scope>
    <source>
        <strain evidence="2">GMJ5</strain>
    </source>
</reference>
<gene>
    <name evidence="1" type="ORF">N0B16_01500</name>
</gene>
<dbReference type="NCBIfam" id="NF047798">
    <property type="entry name" value="leader_Chryseo"/>
    <property type="match status" value="1"/>
</dbReference>
<organism evidence="1 2">
    <name type="scientific">Chryseobacterium gilvum</name>
    <dbReference type="NCBI Taxonomy" id="2976534"/>
    <lineage>
        <taxon>Bacteria</taxon>
        <taxon>Pseudomonadati</taxon>
        <taxon>Bacteroidota</taxon>
        <taxon>Flavobacteriia</taxon>
        <taxon>Flavobacteriales</taxon>
        <taxon>Weeksellaceae</taxon>
        <taxon>Chryseobacterium group</taxon>
        <taxon>Chryseobacterium</taxon>
    </lineage>
</organism>
<proteinExistence type="predicted"/>
<protein>
    <recommendedName>
        <fullName evidence="3">Bacteriocin</fullName>
    </recommendedName>
</protein>
<dbReference type="RefSeq" id="WP_262988954.1">
    <property type="nucleotide sequence ID" value="NZ_JAOTEN010000001.1"/>
</dbReference>
<accession>A0ABT2VSX9</accession>
<name>A0ABT2VSX9_9FLAO</name>
<keyword evidence="2" id="KW-1185">Reference proteome</keyword>
<evidence type="ECO:0000313" key="2">
    <source>
        <dbReference type="Proteomes" id="UP001208114"/>
    </source>
</evidence>
<evidence type="ECO:0000313" key="1">
    <source>
        <dbReference type="EMBL" id="MCU7613104.1"/>
    </source>
</evidence>
<sequence length="66" mass="7153">MKKLKKISRKELKTLIGGKKISAGIEALNEEGSIAESCYQCCKTLYECGDCSTSSNCPSGQFLRAC</sequence>
<evidence type="ECO:0008006" key="3">
    <source>
        <dbReference type="Google" id="ProtNLM"/>
    </source>
</evidence>
<dbReference type="InterPro" id="IPR058074">
    <property type="entry name" value="Bacteriocin-like"/>
</dbReference>